<name>A0A7C0VBB7_UNCW3</name>
<feature type="non-terminal residue" evidence="2">
    <location>
        <position position="652"/>
    </location>
</feature>
<dbReference type="GO" id="GO:0008233">
    <property type="term" value="F:peptidase activity"/>
    <property type="evidence" value="ECO:0007669"/>
    <property type="project" value="InterPro"/>
</dbReference>
<proteinExistence type="predicted"/>
<accession>A0A7C0VBB7</accession>
<dbReference type="Proteomes" id="UP000885847">
    <property type="component" value="Unassembled WGS sequence"/>
</dbReference>
<evidence type="ECO:0000259" key="1">
    <source>
        <dbReference type="Pfam" id="PF05547"/>
    </source>
</evidence>
<dbReference type="InterPro" id="IPR028994">
    <property type="entry name" value="Integrin_alpha_N"/>
</dbReference>
<reference evidence="2" key="1">
    <citation type="journal article" date="2020" name="mSystems">
        <title>Genome- and Community-Level Interaction Insights into Carbon Utilization and Element Cycling Functions of Hydrothermarchaeota in Hydrothermal Sediment.</title>
        <authorList>
            <person name="Zhou Z."/>
            <person name="Liu Y."/>
            <person name="Xu W."/>
            <person name="Pan J."/>
            <person name="Luo Z.H."/>
            <person name="Li M."/>
        </authorList>
    </citation>
    <scope>NUCLEOTIDE SEQUENCE [LARGE SCALE GENOMIC DNA]</scope>
    <source>
        <strain evidence="2">HyVt-102</strain>
    </source>
</reference>
<protein>
    <recommendedName>
        <fullName evidence="1">Peptidase M6-like domain-containing protein</fullName>
    </recommendedName>
</protein>
<dbReference type="SUPFAM" id="SSF69318">
    <property type="entry name" value="Integrin alpha N-terminal domain"/>
    <property type="match status" value="1"/>
</dbReference>
<dbReference type="EMBL" id="DQWE01000137">
    <property type="protein sequence ID" value="HDI82729.1"/>
    <property type="molecule type" value="Genomic_DNA"/>
</dbReference>
<sequence length="652" mass="73651">MLIFLLGIGSIIPADMRENAEKLQKFIVEKEAKLYMEHPEYRKFMSVPDLKFLKRMRMRKAEVETLNVAVLRVEFLEDTTSLTTGNGKMQLEPFGHPCDTVITWNEDSTEADTQYVRNLYYDPPHDSIYFHHLMEYLHNYYWTVSHGKLFIKWDVLPKSLDSSFTVPHKMTYYGDPENYVLGLFSLLRDAIEVADPTVDFSQYDRIIIFHAGSMWQTDMGDSPYDLPAVFIDGADQLFDSPIIADGDSITGGVIYCETGFQDNMAAFLQGGLCHEFCHALGAIDLYDTSGRSMGLGGWGLMGTGNWNELGLVPPRVSAWHRYYLGFEEPVVIDHDTTGVEIHWNGAEDSNAVRLIKIPINKYEYYLIENRYVYINPDTVHYVNPCTTSIDSNGARVWKDNVLVKVDDYESSLPPDLYKGGLAIWHIDERKIADSIDYNTVNSGWPKGIDMEEADGIQDFEMSLMDMSIIDINALYYGSPLDVFARDAFLDSFTPNSEPNTNDNFGNRTYIRITNISESGPVMTFDIHFDRRLNNFPVDLGFPTDVVSPVPYDSLILCGTLDGGVYLISMDGITRRVFQMPESSYTIPAVYDVNSDGIKEIITGDTGGNLYILEPDSTVLDSFKFRRIVGSPLVVDMDGDGHAEIVIGSDDSK</sequence>
<dbReference type="InterPro" id="IPR008757">
    <property type="entry name" value="Peptidase_M6-like_domain"/>
</dbReference>
<comment type="caution">
    <text evidence="2">The sequence shown here is derived from an EMBL/GenBank/DDBJ whole genome shotgun (WGS) entry which is preliminary data.</text>
</comment>
<gene>
    <name evidence="2" type="ORF">ENF18_02915</name>
</gene>
<dbReference type="Pfam" id="PF05547">
    <property type="entry name" value="Peptidase_M6"/>
    <property type="match status" value="1"/>
</dbReference>
<dbReference type="PANTHER" id="PTHR41775">
    <property type="entry name" value="SECRETED PROTEIN-RELATED"/>
    <property type="match status" value="1"/>
</dbReference>
<dbReference type="AlphaFoldDB" id="A0A7C0VBB7"/>
<feature type="domain" description="Peptidase M6-like" evidence="1">
    <location>
        <begin position="270"/>
        <end position="309"/>
    </location>
</feature>
<organism evidence="2">
    <name type="scientific">candidate division WOR-3 bacterium</name>
    <dbReference type="NCBI Taxonomy" id="2052148"/>
    <lineage>
        <taxon>Bacteria</taxon>
        <taxon>Bacteria division WOR-3</taxon>
    </lineage>
</organism>
<evidence type="ECO:0000313" key="2">
    <source>
        <dbReference type="EMBL" id="HDI82729.1"/>
    </source>
</evidence>
<dbReference type="PANTHER" id="PTHR41775:SF1">
    <property type="entry name" value="PEPTIDASE M6-LIKE DOMAIN-CONTAINING PROTEIN"/>
    <property type="match status" value="1"/>
</dbReference>
<dbReference type="GO" id="GO:0006508">
    <property type="term" value="P:proteolysis"/>
    <property type="evidence" value="ECO:0007669"/>
    <property type="project" value="InterPro"/>
</dbReference>